<dbReference type="Proteomes" id="UP000253099">
    <property type="component" value="Unassembled WGS sequence"/>
</dbReference>
<proteinExistence type="predicted"/>
<evidence type="ECO:0000313" key="1">
    <source>
        <dbReference type="EMBL" id="RBQ22584.1"/>
    </source>
</evidence>
<gene>
    <name evidence="1" type="ORF">ALNOE001_18230</name>
</gene>
<sequence>MTFTLIFENKKQEKELDNETKIKDILDTLDVYPETTIVKKWRNCS</sequence>
<comment type="caution">
    <text evidence="1">The sequence shown here is derived from an EMBL/GenBank/DDBJ whole genome shotgun (WGS) entry which is preliminary data.</text>
</comment>
<dbReference type="EMBL" id="NIZT01000059">
    <property type="protein sequence ID" value="RBQ22584.1"/>
    <property type="molecule type" value="Genomic_DNA"/>
</dbReference>
<dbReference type="Gene3D" id="3.10.20.30">
    <property type="match status" value="1"/>
</dbReference>
<dbReference type="InterPro" id="IPR012675">
    <property type="entry name" value="Beta-grasp_dom_sf"/>
</dbReference>
<keyword evidence="2" id="KW-1185">Reference proteome</keyword>
<reference evidence="1 2" key="1">
    <citation type="submission" date="2018-06" db="EMBL/GenBank/DDBJ databases">
        <title>Genomic insight into two independent archaeal endosymbiosis events.</title>
        <authorList>
            <person name="Lind A.E."/>
            <person name="Lewis W.H."/>
            <person name="Spang A."/>
            <person name="Guy L."/>
            <person name="Embley M.T."/>
            <person name="Ettema T.J.G."/>
        </authorList>
    </citation>
    <scope>NUCLEOTIDE SEQUENCE [LARGE SCALE GENOMIC DNA]</scope>
    <source>
        <strain evidence="1">NOE</strain>
    </source>
</reference>
<name>A0A366MAE8_9EURY</name>
<dbReference type="AlphaFoldDB" id="A0A366MAE8"/>
<evidence type="ECO:0000313" key="2">
    <source>
        <dbReference type="Proteomes" id="UP000253099"/>
    </source>
</evidence>
<organism evidence="1 2">
    <name type="scientific">Candidatus Methanobinarius endosymbioticus</name>
    <dbReference type="NCBI Taxonomy" id="2006182"/>
    <lineage>
        <taxon>Archaea</taxon>
        <taxon>Methanobacteriati</taxon>
        <taxon>Methanobacteriota</taxon>
        <taxon>Methanomada group</taxon>
        <taxon>Methanobacteria</taxon>
        <taxon>Methanobacteriales</taxon>
        <taxon>Methanobacteriaceae</taxon>
        <taxon>Candidatus Methanobinarius</taxon>
    </lineage>
</organism>
<accession>A0A366MAE8</accession>
<protein>
    <submittedName>
        <fullName evidence="1">Uncharacterized protein</fullName>
    </submittedName>
</protein>